<comment type="caution">
    <text evidence="5">The sequence shown here is derived from an EMBL/GenBank/DDBJ whole genome shotgun (WGS) entry which is preliminary data.</text>
</comment>
<dbReference type="SUPFAM" id="SSF56801">
    <property type="entry name" value="Acetyl-CoA synthetase-like"/>
    <property type="match status" value="3"/>
</dbReference>
<dbReference type="InterPro" id="IPR036736">
    <property type="entry name" value="ACP-like_sf"/>
</dbReference>
<dbReference type="Gene3D" id="3.40.50.12780">
    <property type="entry name" value="N-terminal domain of ligase-like"/>
    <property type="match status" value="1"/>
</dbReference>
<dbReference type="Gene3D" id="3.30.559.10">
    <property type="entry name" value="Chloramphenicol acetyltransferase-like domain"/>
    <property type="match status" value="5"/>
</dbReference>
<name>A0ABU3PCM0_9BURK</name>
<dbReference type="InterPro" id="IPR023213">
    <property type="entry name" value="CAT-like_dom_sf"/>
</dbReference>
<reference evidence="5" key="1">
    <citation type="submission" date="2023-09" db="EMBL/GenBank/DDBJ databases">
        <title>Paucibacter sp. APW11 Genome sequencing and assembly.</title>
        <authorList>
            <person name="Kim I."/>
        </authorList>
    </citation>
    <scope>NUCLEOTIDE SEQUENCE</scope>
    <source>
        <strain evidence="5">APW11</strain>
    </source>
</reference>
<dbReference type="SUPFAM" id="SSF52777">
    <property type="entry name" value="CoA-dependent acyltransferases"/>
    <property type="match status" value="10"/>
</dbReference>
<evidence type="ECO:0000259" key="4">
    <source>
        <dbReference type="PROSITE" id="PS50075"/>
    </source>
</evidence>
<comment type="cofactor">
    <cofactor evidence="1">
        <name>pantetheine 4'-phosphate</name>
        <dbReference type="ChEBI" id="CHEBI:47942"/>
    </cofactor>
</comment>
<dbReference type="Pfam" id="PF00550">
    <property type="entry name" value="PP-binding"/>
    <property type="match status" value="3"/>
</dbReference>
<feature type="domain" description="Carrier" evidence="4">
    <location>
        <begin position="1074"/>
        <end position="1149"/>
    </location>
</feature>
<evidence type="ECO:0000256" key="3">
    <source>
        <dbReference type="ARBA" id="ARBA00022553"/>
    </source>
</evidence>
<keyword evidence="6" id="KW-1185">Reference proteome</keyword>
<dbReference type="CDD" id="cd05930">
    <property type="entry name" value="A_NRPS"/>
    <property type="match status" value="2"/>
</dbReference>
<feature type="domain" description="Carrier" evidence="4">
    <location>
        <begin position="2145"/>
        <end position="2220"/>
    </location>
</feature>
<organism evidence="5 6">
    <name type="scientific">Roseateles aquae</name>
    <dbReference type="NCBI Taxonomy" id="3077235"/>
    <lineage>
        <taxon>Bacteria</taxon>
        <taxon>Pseudomonadati</taxon>
        <taxon>Pseudomonadota</taxon>
        <taxon>Betaproteobacteria</taxon>
        <taxon>Burkholderiales</taxon>
        <taxon>Sphaerotilaceae</taxon>
        <taxon>Roseateles</taxon>
    </lineage>
</organism>
<feature type="domain" description="Carrier" evidence="4">
    <location>
        <begin position="3555"/>
        <end position="3629"/>
    </location>
</feature>
<accession>A0ABU3PCM0</accession>
<dbReference type="PROSITE" id="PS50075">
    <property type="entry name" value="CARRIER"/>
    <property type="match status" value="3"/>
</dbReference>
<dbReference type="PROSITE" id="PS00012">
    <property type="entry name" value="PHOSPHOPANTETHEINE"/>
    <property type="match status" value="2"/>
</dbReference>
<evidence type="ECO:0000256" key="1">
    <source>
        <dbReference type="ARBA" id="ARBA00001957"/>
    </source>
</evidence>
<evidence type="ECO:0000313" key="6">
    <source>
        <dbReference type="Proteomes" id="UP001246372"/>
    </source>
</evidence>
<evidence type="ECO:0000256" key="2">
    <source>
        <dbReference type="ARBA" id="ARBA00022450"/>
    </source>
</evidence>
<dbReference type="InterPro" id="IPR006162">
    <property type="entry name" value="Ppantetheine_attach_site"/>
</dbReference>
<dbReference type="SUPFAM" id="SSF47336">
    <property type="entry name" value="ACP-like"/>
    <property type="match status" value="3"/>
</dbReference>
<dbReference type="Gene3D" id="3.40.50.980">
    <property type="match status" value="4"/>
</dbReference>
<dbReference type="PANTHER" id="PTHR45527">
    <property type="entry name" value="NONRIBOSOMAL PEPTIDE SYNTHETASE"/>
    <property type="match status" value="1"/>
</dbReference>
<dbReference type="InterPro" id="IPR020845">
    <property type="entry name" value="AMP-binding_CS"/>
</dbReference>
<dbReference type="Pfam" id="PF00501">
    <property type="entry name" value="AMP-binding"/>
    <property type="match status" value="3"/>
</dbReference>
<dbReference type="InterPro" id="IPR000873">
    <property type="entry name" value="AMP-dep_synth/lig_dom"/>
</dbReference>
<keyword evidence="3" id="KW-0597">Phosphoprotein</keyword>
<dbReference type="Pfam" id="PF13193">
    <property type="entry name" value="AMP-binding_C"/>
    <property type="match status" value="2"/>
</dbReference>
<dbReference type="Gene3D" id="2.30.38.10">
    <property type="entry name" value="Luciferase, Domain 3"/>
    <property type="match status" value="2"/>
</dbReference>
<dbReference type="Proteomes" id="UP001246372">
    <property type="component" value="Unassembled WGS sequence"/>
</dbReference>
<dbReference type="SMART" id="SM00823">
    <property type="entry name" value="PKS_PP"/>
    <property type="match status" value="3"/>
</dbReference>
<dbReference type="InterPro" id="IPR009081">
    <property type="entry name" value="PP-bd_ACP"/>
</dbReference>
<keyword evidence="2" id="KW-0596">Phosphopantetheine</keyword>
<dbReference type="Pfam" id="PF00668">
    <property type="entry name" value="Condensation"/>
    <property type="match status" value="5"/>
</dbReference>
<dbReference type="InterPro" id="IPR042099">
    <property type="entry name" value="ANL_N_sf"/>
</dbReference>
<dbReference type="PANTHER" id="PTHR45527:SF1">
    <property type="entry name" value="FATTY ACID SYNTHASE"/>
    <property type="match status" value="1"/>
</dbReference>
<dbReference type="EMBL" id="JAVXZY010000004">
    <property type="protein sequence ID" value="MDT8999923.1"/>
    <property type="molecule type" value="Genomic_DNA"/>
</dbReference>
<dbReference type="Gene3D" id="3.40.630.30">
    <property type="match status" value="1"/>
</dbReference>
<evidence type="ECO:0000313" key="5">
    <source>
        <dbReference type="EMBL" id="MDT8999923.1"/>
    </source>
</evidence>
<dbReference type="NCBIfam" id="TIGR01733">
    <property type="entry name" value="AA-adenyl-dom"/>
    <property type="match status" value="2"/>
</dbReference>
<dbReference type="NCBIfam" id="NF003417">
    <property type="entry name" value="PRK04813.1"/>
    <property type="match status" value="4"/>
</dbReference>
<dbReference type="InterPro" id="IPR045851">
    <property type="entry name" value="AMP-bd_C_sf"/>
</dbReference>
<proteinExistence type="predicted"/>
<dbReference type="Gene3D" id="3.30.300.30">
    <property type="match status" value="4"/>
</dbReference>
<dbReference type="RefSeq" id="WP_315650475.1">
    <property type="nucleotide sequence ID" value="NZ_JAVXZY010000004.1"/>
</dbReference>
<dbReference type="InterPro" id="IPR010071">
    <property type="entry name" value="AA_adenyl_dom"/>
</dbReference>
<dbReference type="InterPro" id="IPR001242">
    <property type="entry name" value="Condensation_dom"/>
</dbReference>
<dbReference type="InterPro" id="IPR020806">
    <property type="entry name" value="PKS_PP-bd"/>
</dbReference>
<dbReference type="PROSITE" id="PS00455">
    <property type="entry name" value="AMP_BINDING"/>
    <property type="match status" value="3"/>
</dbReference>
<dbReference type="InterPro" id="IPR025110">
    <property type="entry name" value="AMP-bd_C"/>
</dbReference>
<dbReference type="Gene3D" id="3.30.559.30">
    <property type="entry name" value="Nonribosomal peptide synthetase, condensation domain"/>
    <property type="match status" value="5"/>
</dbReference>
<dbReference type="CDD" id="cd19531">
    <property type="entry name" value="LCL_NRPS-like"/>
    <property type="match status" value="3"/>
</dbReference>
<gene>
    <name evidence="5" type="ORF">RQP53_11670</name>
</gene>
<sequence length="4560" mass="495138">MDIEHTLTARLADFAARGARFSVVEGKLRSQGAQAVLDAAELAWVRQHRDALIALLTQDQAATRLQALPRPAQLPLSAAQLRLWFMDQLDPGSPSYNIPAAFLVEGELDVAALSAAIDALVQRHESLRTVFIAPSEAQPQATQRVLDAMPGILRVETLAGSGREACQRRADQEAREPFDLSQGPLLRVRYAQRPAGETGPQLLCITVHHIIADGWSMAVLTRELAEAYAAALQGGSPDWTPLALQVADHALWQQQPAQQRQLQAALGYWQQRLAGAPALLALPTDRPRPAVQGQAGAHHGFIIPPGLAERLRTLAHQEGATLFMVLQAALALLLGRLSGQTDVCVGTPVAGRTEAALEGLIGCFLNSLVLRTDLSEPGSFRELLRQVRAQTLADFDHQALPFERLVDALNPERSSAYSPLYQVMLVLQNTPPVRWALSGAQLQPLAGESGAAKLDLRLSVTEMPEGLYCGIEYRSALFDAATIAGWAAAWQTMLDALSLNPDLPCQRLPSCSAAEGARRRRFWAEQMPGIASEPQDALRLPGLPAHVLALWQRPLQQAPQALAVQQHERCYSHAELAAQALALGRQLQACGLRPGQTVAVLSDDPLLQLRSMLALMWAAALFMPLDPKQAPRRLQSMLSTARPAVLLHDADSAALTAEFNASWGDSGPRCIDATGFAFDNAALSPTDADFAGPWQALAPDAPVYLYFTSGSSGEPKGVLGRSQGLAQFIDWECRSLALDAGTRASQLTPASFDVYLREVWAPLAAGGSVHLPPPVRTLSPEALCDWLKAAGVTLMHAVPTLWRHLMAAALSPERLPALRQLVLAGEPLLGVDVQRWRTLMGAEAELFNLYGPTETTLAKCVYRLPIEANTEKGWPTQLPVGRPLPGAQLLVLDEALQPCAEGQLGEVYLRTPYRSLGYLGADEGHGEVWVPNPLRRDAADLLYRSGDLGRWTAAEGLTLQGRRDGQIKLRGVRVELAEVEQALMQLHGVQAAAAALQGEGAQRRLIGYLRLADGSASVDEARQQAWMEALRERLPEAACPAELMVLEQWPLTRSGKLDRRALPAPLPQAEAEQPLQTATEQGLAGLWQALLGGEPPGAQAHFFRQGGHSLLATRLVAGVREQFGVALPLRAVFEAPQLRALAAAIDALREQAAEAAPALQALPRQPEQLQRFALSPGQERLWFLHQLEGEAAASAGLYNTPQAQCWSGPLDARALAQAWTQLQRRHELLRADIEQQADGELLLRVHPEPLAVLQWAEADSEAALQALVDACVAEAFALDRAPLARLRAIRGPARVHEGAPNENVAQTVLVLVLHHAITDGVALALLFEELFSAYRAACGEGVVLPELALQYVDYAHWQRSAAAQQQAQAQRSFWQQTLAGLPALLELPSDRPRGSQLSASADRVAFALRPELRAPLAALCQAQGCTLFMLSAALLSVLLGRSSAQRDVCLGTPVANRQLPGTEQMQGFFVNTLPLRLQWQPELGLADYLPQVRERALQAFAHQDLPFEQIVEALQLPRNTGHEPLFQVLLLVAEGGRPLSSAAGLTRQSWPVGGRGAKFDISVGLQDGEQGLVGAFEYRSDLFDRDTMARLAQTFCRWLELAAKASTLPLGQWPLCTALELQRAAHEWNATGHAERPLVWMHQWPQRQLAAHADAPALVVDGQLWSYEKLEARSNQLARVLRARGAATERRIAVCLPRTAELIPVLLAVLKAGAAYVPLDPAYPVGRLQHMLADSAALLCISTAETAALLGAGETEQLSLAALCALADAEPDTPLDVTIAAEQLAYLIYTSGSTGRPKGVGISHGNAASFLAWTATVFEPAAMRAVLAATSVCFDLSIFEIFAPWVQGGACWLAPSVLALAEDPAAYPVSLVNTVPSAMTELLRLGALPATVEVVNLAGEMLPRALVQALHDSAPQLQVYNLYGPTEDTTYSTWALMPRGQGGLCDIGRPMLGSQAYVLDEQGQLVPPGVVGELYLAGDGLARGYLGQPGLTAERFVPNPWSTEGGRMYRTGDRARYRRDGVLECLGRVDHQIKLRGFRIELGEVEAVLAEHQAVEQVLAVVRADAAGDQALCAYYSCKPGQADPGAAVLLAAAARKLPAYMLPSHLIALQAFVLTPNGKLDRSALPAPATASEAASAAALDAEGPLSEIEAALAAAWQRVLGRAPAHKRQDFFAAGGHSLLATRLVAALRAETGLELPLRRIFEGSTFADLAIALQAMRAGALAQPSLPAPQRRPADAPRRASPAQQRLWFLQHLDGDRSPYQIATALQIEGALDAAALQAALDAVVQRHEGLRAAFDTVDGAVVLRLHEAPGWQWQTLELVALPLAEARAQALWRVQATAQQGMDIARDPLFQALLIKLSPAQHVLLLRMHHIVSDGWSLGVLMREMGEAYAALDAGQAPDWAPLPLQYADHAHAQLDAMASGALRAQLDYWTGRLRGAPALLDLPLDHPRPARPSFQGARLPFSVDAATLAGLQALAQRQGASLFMVLAAALHVLLARLSRQHDICLGLPIANRRHAELEGLIGYFANTLVLRTESTPAQPFTELLAQVRERLLQAYEHQDLPFESLVDALGLSREAAVNPLFQVMLVLQNAATEAPQLPGLRVSPLAFERLESQFDLTVAVQEQGGALQGVFEFSSDVLEAPTVQAWIALWQQLLAAISADASRPLLALSLAPEPQRAALWAARQGPAWSDGGCWHALQAFEAQCRAHPARVAVVDGGETLSFSAIDAWSTRWAQQLQAAGVTPEQRVAICMDRSWRMIGALLAVWKAGAAYVPLDPAYPAARRQAMLDDAQAVLLLSDIRHREAMQAHGLPLHCVDENLPADLAPLVQPARHPLQAAYVIYTSGSTGRPKGVVGTHGALMRLAQVHAQTLLRPLGPGPHACSFNAALVFDASLSELSLLLDGQTLHVFPDEVRLSPELLRAFLVRHQIAVFDSSPAQLRYLLDAGLEAPWPARIVCGGEAISRDLWARLGGLAGTRVFNAYGPTEACVDVVWAPVEGERPVIGRPQPGVRFAIVDAAGEPVAEGLPGELYLAGMALARGYLGAAAATAERFVPDPDGPPGSRRYATGDLVRWREPQGLEYLGRVDQQVKLRGFRIELEEIEAQLAQLPGVQAAAVRLQSSEQGPQLAAHLQPQRWIGVPPRGALALGGPLAGVDRLDEGWTGAWPLQANTAAQAWPLGLLRHRSPLRLPLADGGEARVTSLALHPQWRRCFDALHAEAWPAYFAGSAVLGEAWDAMYQVFPQAQMLLREGRDTLLGIGNAVLLHWDGDAGALPAGWEGALREGLAGAERGQDPNTLVVLAGVIDPQHKSRKLAGLIVDGFKRLAGQLGLAHVLVALRPLDKVAHPQMAIADYAQLRDEQGRVFDRWLRLHLNAGGQLLGSEARSQRAEAPLTDWARWCGMPPAEAGSWTPGDTLAPVQLDPQRQVGVYEDPCIWVRHEPLDRGARRDYPWQAWPSPVAQAVQQLWVVEHEAWPDGDLQTLQALADAEPQAGWPQPLAALREHLSRQLPAYMVPACWAWAARLPLTPGGKLDRQALPVLSAQALGERSDVAPAHPKEAALCRVWEEVLGVRPVGPEDNFFSLGGDSIQSIRMLARAKDIGLVFSARQVFEHQTVRALLSQWRELRRDSAEQGAVSGPLELLPIQRQFLREGGADLHHFNQAVLLVPPAALGLDALRAMAAALVQRHDALRLVFKQHDGQWQAEHRPWDAAQLDQLVGEWQLPDREAPGAAAALQAQLDQAQASLDLTEGPLWRWLLCRDARGAWRLLWVVHHLLVDGVSWRILMKDLQLLWSQWQDGGAAALRLPRKTDALQHWGAALRQRADSLELATERAGWQWISQAPVDPWPIVMAPALDTVAQTRSLRLRLDEASTQALLGPCHRALETQINDLLLAALAWALRRWAGIRHGRIELEGHGREPWNEEMDLSETVGWFTSVFPLLLSTPADDGDWVGLIRGVKQRLRAVPRRGLGHGLLRELATAPLAAGEPAPLLFNYLGQFGEASGGEAGADDGAQPIWQPAAESPGALMGAAIRRTHAMVLNGGVYQGRLQFTLDFNGEAQDAGQMQAFMDALQLGLEQIAQACLAMTPPRWPDPQGAQRELLHGPVADMPNRGWFFRRLDLHHWNAVDLLNLDAELAPALLARATELLLTHHDELRSVWAQRDGRWQQWIRLPDEMPPSFFSVDLSALPAVEQRAAVEALCAELQGSLDIEHALFKVVHLRLADHSARLLLLYHHLLVDKYACNVVLDDMRALCEALHAGRAPQLPAKTASMASLAQLWQRRAAQLGEPELERWRRIGAARFRPWPEEAGERPPSPLPGAGLPGFSVVGWTAAQTRRLLERSQRAGAPALTDWLHAAITEAYGRWTGSPAVQIIQVHNGRSHLPEDLDLTRTVGWCGHYAVLPLDLNGANTVEERLQRAREAQAALQGHEADYSLLRDAHVDPAVRAAMAALPDPQLEFQYHPPSMQQLGAASDAQAWSKAAEAPGSTDGPIRVRFRPFSACSIDEGVLTFVWAYCRTQFDPRSFERFTHSVIQILDEWLDASAAESPSPVHVMNPQT</sequence>
<dbReference type="Gene3D" id="1.10.1200.10">
    <property type="entry name" value="ACP-like"/>
    <property type="match status" value="3"/>
</dbReference>
<protein>
    <submittedName>
        <fullName evidence="5">Amino acid adenylation domain-containing protein</fullName>
    </submittedName>
</protein>